<evidence type="ECO:0000313" key="2">
    <source>
        <dbReference type="Proteomes" id="UP001458880"/>
    </source>
</evidence>
<gene>
    <name evidence="1" type="ORF">QE152_g19014</name>
</gene>
<accession>A0AAW1KYP8</accession>
<evidence type="ECO:0000313" key="1">
    <source>
        <dbReference type="EMBL" id="KAK9727726.1"/>
    </source>
</evidence>
<sequence>MQFIFFPFPSKITIGLERCLAKIIPITTLDSSMEKMDAENKLLEERWEDRTPEIRLTEKTLWREQNTASLDGIHGYRPGL</sequence>
<reference evidence="1 2" key="1">
    <citation type="journal article" date="2024" name="BMC Genomics">
        <title>De novo assembly and annotation of Popillia japonica's genome with initial clues to its potential as an invasive pest.</title>
        <authorList>
            <person name="Cucini C."/>
            <person name="Boschi S."/>
            <person name="Funari R."/>
            <person name="Cardaioli E."/>
            <person name="Iannotti N."/>
            <person name="Marturano G."/>
            <person name="Paoli F."/>
            <person name="Bruttini M."/>
            <person name="Carapelli A."/>
            <person name="Frati F."/>
            <person name="Nardi F."/>
        </authorList>
    </citation>
    <scope>NUCLEOTIDE SEQUENCE [LARGE SCALE GENOMIC DNA]</scope>
    <source>
        <strain evidence="1">DMR45628</strain>
    </source>
</reference>
<name>A0AAW1KYP8_POPJA</name>
<keyword evidence="2" id="KW-1185">Reference proteome</keyword>
<comment type="caution">
    <text evidence="1">The sequence shown here is derived from an EMBL/GenBank/DDBJ whole genome shotgun (WGS) entry which is preliminary data.</text>
</comment>
<dbReference type="AlphaFoldDB" id="A0AAW1KYP8"/>
<dbReference type="EMBL" id="JASPKY010000176">
    <property type="protein sequence ID" value="KAK9727726.1"/>
    <property type="molecule type" value="Genomic_DNA"/>
</dbReference>
<protein>
    <submittedName>
        <fullName evidence="1">Uncharacterized protein</fullName>
    </submittedName>
</protein>
<organism evidence="1 2">
    <name type="scientific">Popillia japonica</name>
    <name type="common">Japanese beetle</name>
    <dbReference type="NCBI Taxonomy" id="7064"/>
    <lineage>
        <taxon>Eukaryota</taxon>
        <taxon>Metazoa</taxon>
        <taxon>Ecdysozoa</taxon>
        <taxon>Arthropoda</taxon>
        <taxon>Hexapoda</taxon>
        <taxon>Insecta</taxon>
        <taxon>Pterygota</taxon>
        <taxon>Neoptera</taxon>
        <taxon>Endopterygota</taxon>
        <taxon>Coleoptera</taxon>
        <taxon>Polyphaga</taxon>
        <taxon>Scarabaeiformia</taxon>
        <taxon>Scarabaeidae</taxon>
        <taxon>Rutelinae</taxon>
        <taxon>Popillia</taxon>
    </lineage>
</organism>
<dbReference type="Proteomes" id="UP001458880">
    <property type="component" value="Unassembled WGS sequence"/>
</dbReference>
<proteinExistence type="predicted"/>